<evidence type="ECO:0000313" key="5">
    <source>
        <dbReference type="Proteomes" id="UP000252586"/>
    </source>
</evidence>
<dbReference type="GO" id="GO:0004352">
    <property type="term" value="F:glutamate dehydrogenase (NAD+) activity"/>
    <property type="evidence" value="ECO:0007669"/>
    <property type="project" value="InterPro"/>
</dbReference>
<feature type="domain" description="NAD-specific glutamate dehydrogenase C-terminal" evidence="2">
    <location>
        <begin position="792"/>
        <end position="1127"/>
    </location>
</feature>
<dbReference type="InterPro" id="IPR007780">
    <property type="entry name" value="NAD_Glu_DH_bac"/>
</dbReference>
<dbReference type="InterPro" id="IPR049064">
    <property type="entry name" value="NAD_Glu_DH_ACT3"/>
</dbReference>
<dbReference type="InterPro" id="IPR049056">
    <property type="entry name" value="NAD_Glu_DH_HM3"/>
</dbReference>
<sequence>MKATSTDSAAAPQVRERDTWDERFLAGSTLDRDRALHYTSAIPAGYKQDRDPERATDDVTRLEGLTPDALDLRLERAADTSGEWRLTLYVGGRALTLSEVLPILQSLGVEVLDERPYTVANSAGVTCRIYEFTLRYPARSLPEPLDERDFAERFTTACAAIWHGRAEADSFNELVARAGLNWRQVAVLRAYANYLRQGGLPYSRTHIATVLGEHRALVHRLIELFEVSFDPERVDPAAAGDLTATLDDEIAAVPGLDADRILRAYRNALAATLRTNFYRDVTEGRECLSFKLDPRRIPELPLPRPHFEIYVYSPRVEGVHMRFGKVARGGLRWSDRKEDFRTEVLGLAKAQAVKNAVIVPVGAKGGFVVKRPPAPTGDAAADREALREEGIRCYRTFIGGLLDLTDNVDLANGAVLPPARVVRRDGDDSYLVVAADKGTATFSDLANEVAAEYGFWLGDAFASGGSVGYDHKALGITAKGAWRSVRRHFRELGIDTQAKDFTVAGIGDMSGDVFGNGMLCSPHIRLVAAFDHRHIFLDPDPDAARSFAERARLFALPRSSWADYAPELISPGGGVWERTAKAVPIAPQVRAALGLADGVTTLTPPELVRAILCAPVDLLWNGGIGTYVKAATESHLDVGDKGNDAVRVDGAQLRARVVGEGGNLGFTQLGRIEFARAGGRINTDALDNSAGVDCSDHEVNIKILLDGLVGSGRLDAAARNALLAETAGEVSRLVLADNESQNELMGTGRARAAATLAVHGRLIEQLEATRGLDRTLEALPTKKEIAARRKAGQGLTSPELATLLAHVKLALAADLLAGDLPDSAAFADDLAAYFPARLRENYADAIAAHPLRREIVATVLTNTVVDHGGITYAYRLAEESGADNADAVRAFAVVAAVFDLPALWRDIRAAGLSADLTDELIVLSRRLLDRGARWMLTQRPQPLAVGAEIRRFCDTVAALTPHIASWLTGRDAESLAARTDALTARGVPADLARRLALLLDQFALLDIIEVAELSGRPPRDVAEVYYLLGDRLEVVPHLVAVSRLERGTKWNALARVALRDELYATARAICRDVLLDSDPGEPAEPVVGRWEQRSAARLDRTRRILGAIAESGEDDLAALSVATRQLRALVR</sequence>
<dbReference type="PANTHER" id="PTHR43403">
    <property type="entry name" value="NAD-SPECIFIC GLUTAMATE DEHYDROGENASE"/>
    <property type="match status" value="1"/>
</dbReference>
<evidence type="ECO:0000259" key="3">
    <source>
        <dbReference type="Pfam" id="PF21077"/>
    </source>
</evidence>
<dbReference type="SUPFAM" id="SSF53223">
    <property type="entry name" value="Aminoacid dehydrogenase-like, N-terminal domain"/>
    <property type="match status" value="1"/>
</dbReference>
<accession>A0A366D8X9</accession>
<reference evidence="4 5" key="1">
    <citation type="submission" date="2018-06" db="EMBL/GenBank/DDBJ databases">
        <title>Genomic Encyclopedia of Type Strains, Phase IV (KMG-IV): sequencing the most valuable type-strain genomes for metagenomic binning, comparative biology and taxonomic classification.</title>
        <authorList>
            <person name="Goeker M."/>
        </authorList>
    </citation>
    <scope>NUCLEOTIDE SEQUENCE [LARGE SCALE GENOMIC DNA]</scope>
    <source>
        <strain evidence="4 5">DSM 44599</strain>
    </source>
</reference>
<proteinExistence type="predicted"/>
<dbReference type="SUPFAM" id="SSF51735">
    <property type="entry name" value="NAD(P)-binding Rossmann-fold domains"/>
    <property type="match status" value="1"/>
</dbReference>
<dbReference type="InterPro" id="IPR048381">
    <property type="entry name" value="GDH_C"/>
</dbReference>
<keyword evidence="5" id="KW-1185">Reference proteome</keyword>
<dbReference type="Pfam" id="PF21078">
    <property type="entry name" value="GDH_HM3"/>
    <property type="match status" value="1"/>
</dbReference>
<dbReference type="InterPro" id="IPR046346">
    <property type="entry name" value="Aminoacid_DH-like_N_sf"/>
</dbReference>
<protein>
    <submittedName>
        <fullName evidence="4">Glutamate dehydrogenase</fullName>
    </submittedName>
</protein>
<comment type="caution">
    <text evidence="4">The sequence shown here is derived from an EMBL/GenBank/DDBJ whole genome shotgun (WGS) entry which is preliminary data.</text>
</comment>
<dbReference type="Pfam" id="PF21077">
    <property type="entry name" value="GDH_ACT3"/>
    <property type="match status" value="1"/>
</dbReference>
<feature type="domain" description="NAD-glutamate dehydrogenase catalytic" evidence="1">
    <location>
        <begin position="246"/>
        <end position="745"/>
    </location>
</feature>
<organism evidence="4 5">
    <name type="scientific">Nocardia puris</name>
    <dbReference type="NCBI Taxonomy" id="208602"/>
    <lineage>
        <taxon>Bacteria</taxon>
        <taxon>Bacillati</taxon>
        <taxon>Actinomycetota</taxon>
        <taxon>Actinomycetes</taxon>
        <taxon>Mycobacteriales</taxon>
        <taxon>Nocardiaceae</taxon>
        <taxon>Nocardia</taxon>
    </lineage>
</organism>
<dbReference type="InterPro" id="IPR036291">
    <property type="entry name" value="NAD(P)-bd_dom_sf"/>
</dbReference>
<dbReference type="Pfam" id="PF05088">
    <property type="entry name" value="Bac_GDH_CD"/>
    <property type="match status" value="1"/>
</dbReference>
<dbReference type="AlphaFoldDB" id="A0A366D8X9"/>
<dbReference type="Proteomes" id="UP000252586">
    <property type="component" value="Unassembled WGS sequence"/>
</dbReference>
<dbReference type="Gene3D" id="3.40.50.720">
    <property type="entry name" value="NAD(P)-binding Rossmann-like Domain"/>
    <property type="match status" value="1"/>
</dbReference>
<dbReference type="InterPro" id="IPR028971">
    <property type="entry name" value="NAD-GDH_cat"/>
</dbReference>
<evidence type="ECO:0000313" key="4">
    <source>
        <dbReference type="EMBL" id="RBO86507.1"/>
    </source>
</evidence>
<dbReference type="Pfam" id="PF21074">
    <property type="entry name" value="GDH_C"/>
    <property type="match status" value="1"/>
</dbReference>
<feature type="domain" description="NAD-glutamate dehydrogenase ACT3" evidence="3">
    <location>
        <begin position="76"/>
        <end position="139"/>
    </location>
</feature>
<dbReference type="PANTHER" id="PTHR43403:SF1">
    <property type="entry name" value="NAD-SPECIFIC GLUTAMATE DEHYDROGENASE"/>
    <property type="match status" value="1"/>
</dbReference>
<dbReference type="GO" id="GO:0004069">
    <property type="term" value="F:L-aspartate:2-oxoglutarate aminotransferase activity"/>
    <property type="evidence" value="ECO:0007669"/>
    <property type="project" value="InterPro"/>
</dbReference>
<gene>
    <name evidence="4" type="ORF">DFR74_11350</name>
</gene>
<dbReference type="EMBL" id="QNRE01000013">
    <property type="protein sequence ID" value="RBO86507.1"/>
    <property type="molecule type" value="Genomic_DNA"/>
</dbReference>
<evidence type="ECO:0000259" key="1">
    <source>
        <dbReference type="Pfam" id="PF05088"/>
    </source>
</evidence>
<dbReference type="GO" id="GO:0006538">
    <property type="term" value="P:L-glutamate catabolic process"/>
    <property type="evidence" value="ECO:0007669"/>
    <property type="project" value="InterPro"/>
</dbReference>
<evidence type="ECO:0000259" key="2">
    <source>
        <dbReference type="Pfam" id="PF21074"/>
    </source>
</evidence>
<name>A0A366D8X9_9NOCA</name>
<dbReference type="STRING" id="1210090.GCA_001613185_02732"/>